<keyword evidence="1" id="KW-0592">Phosphate transport</keyword>
<dbReference type="SMART" id="SM00382">
    <property type="entry name" value="AAA"/>
    <property type="match status" value="1"/>
</dbReference>
<dbReference type="InterPro" id="IPR005670">
    <property type="entry name" value="PstB-like"/>
</dbReference>
<comment type="caution">
    <text evidence="5">The sequence shown here is derived from an EMBL/GenBank/DDBJ whole genome shotgun (WGS) entry which is preliminary data.</text>
</comment>
<dbReference type="InterPro" id="IPR027417">
    <property type="entry name" value="P-loop_NTPase"/>
</dbReference>
<keyword evidence="1" id="KW-0813">Transport</keyword>
<gene>
    <name evidence="5" type="ORF">QTN47_27070</name>
</gene>
<dbReference type="InterPro" id="IPR003439">
    <property type="entry name" value="ABC_transporter-like_ATP-bd"/>
</dbReference>
<dbReference type="InterPro" id="IPR003593">
    <property type="entry name" value="AAA+_ATPase"/>
</dbReference>
<evidence type="ECO:0000256" key="3">
    <source>
        <dbReference type="ARBA" id="ARBA00022840"/>
    </source>
</evidence>
<dbReference type="CDD" id="cd03260">
    <property type="entry name" value="ABC_PstB_phosphate_transporter"/>
    <property type="match status" value="1"/>
</dbReference>
<dbReference type="PROSITE" id="PS50893">
    <property type="entry name" value="ABC_TRANSPORTER_2"/>
    <property type="match status" value="1"/>
</dbReference>
<dbReference type="GO" id="GO:0005524">
    <property type="term" value="F:ATP binding"/>
    <property type="evidence" value="ECO:0007669"/>
    <property type="project" value="UniProtKB-KW"/>
</dbReference>
<dbReference type="Gene3D" id="3.40.50.300">
    <property type="entry name" value="P-loop containing nucleotide triphosphate hydrolases"/>
    <property type="match status" value="1"/>
</dbReference>
<evidence type="ECO:0000313" key="6">
    <source>
        <dbReference type="Proteomes" id="UP001560573"/>
    </source>
</evidence>
<dbReference type="RefSeq" id="WP_369332617.1">
    <property type="nucleotide sequence ID" value="NZ_JAULBC010000014.1"/>
</dbReference>
<organism evidence="5 6">
    <name type="scientific">Danxiaibacter flavus</name>
    <dbReference type="NCBI Taxonomy" id="3049108"/>
    <lineage>
        <taxon>Bacteria</taxon>
        <taxon>Pseudomonadati</taxon>
        <taxon>Bacteroidota</taxon>
        <taxon>Chitinophagia</taxon>
        <taxon>Chitinophagales</taxon>
        <taxon>Chitinophagaceae</taxon>
        <taxon>Danxiaibacter</taxon>
    </lineage>
</organism>
<reference evidence="5 6" key="1">
    <citation type="submission" date="2023-07" db="EMBL/GenBank/DDBJ databases">
        <authorList>
            <person name="Lian W.-H."/>
        </authorList>
    </citation>
    <scope>NUCLEOTIDE SEQUENCE [LARGE SCALE GENOMIC DNA]</scope>
    <source>
        <strain evidence="5 6">SYSU DXS3180</strain>
    </source>
</reference>
<keyword evidence="2" id="KW-0547">Nucleotide-binding</keyword>
<dbReference type="EMBL" id="JAULBC010000014">
    <property type="protein sequence ID" value="MEX6691201.1"/>
    <property type="molecule type" value="Genomic_DNA"/>
</dbReference>
<protein>
    <submittedName>
        <fullName evidence="5">Phosphate ABC transporter ATP-binding protein</fullName>
    </submittedName>
</protein>
<keyword evidence="3 5" id="KW-0067">ATP-binding</keyword>
<evidence type="ECO:0000259" key="4">
    <source>
        <dbReference type="PROSITE" id="PS50893"/>
    </source>
</evidence>
<keyword evidence="6" id="KW-1185">Reference proteome</keyword>
<proteinExistence type="predicted"/>
<feature type="domain" description="ABC transporter" evidence="4">
    <location>
        <begin position="27"/>
        <end position="268"/>
    </location>
</feature>
<sequence>MEQTTATLKGIIHPYEHYGEGLTQPIVEVKGLNVFSKNAQILKNIHLSVPKNKITVLLGPSGCGKTTLLKCLNRLTDLYSDLRLDGSIFIDNEDILNTPRDITEIRQKMGLLLQRPFPLPMSIAGNITYGLKLKGIRNKKILEAKVEKHLRDVALWDEVKDRLSHSANSLSIGQQQRLCLARGLAVEPEIILADEPTSALDPISSKVIEEEFIKLKNDYTIILVTHILRQAKRLADYVVFMYYGEIVEHGDAEEIFNNPKTALLKHYLESGY</sequence>
<dbReference type="PANTHER" id="PTHR43423:SF1">
    <property type="entry name" value="ABC TRANSPORTER I FAMILY MEMBER 17"/>
    <property type="match status" value="1"/>
</dbReference>
<dbReference type="Pfam" id="PF00005">
    <property type="entry name" value="ABC_tran"/>
    <property type="match status" value="1"/>
</dbReference>
<accession>A0ABV3ZPL6</accession>
<name>A0ABV3ZPL6_9BACT</name>
<evidence type="ECO:0000256" key="2">
    <source>
        <dbReference type="ARBA" id="ARBA00022741"/>
    </source>
</evidence>
<evidence type="ECO:0000313" key="5">
    <source>
        <dbReference type="EMBL" id="MEX6691201.1"/>
    </source>
</evidence>
<dbReference type="Proteomes" id="UP001560573">
    <property type="component" value="Unassembled WGS sequence"/>
</dbReference>
<dbReference type="PANTHER" id="PTHR43423">
    <property type="entry name" value="ABC TRANSPORTER I FAMILY MEMBER 17"/>
    <property type="match status" value="1"/>
</dbReference>
<dbReference type="SUPFAM" id="SSF52540">
    <property type="entry name" value="P-loop containing nucleoside triphosphate hydrolases"/>
    <property type="match status" value="1"/>
</dbReference>
<evidence type="ECO:0000256" key="1">
    <source>
        <dbReference type="ARBA" id="ARBA00022592"/>
    </source>
</evidence>